<dbReference type="EMBL" id="AWVJ01000168">
    <property type="protein sequence ID" value="ERK42692.1"/>
    <property type="molecule type" value="Genomic_DNA"/>
</dbReference>
<organism evidence="1 2">
    <name type="scientific">Eubacterium ramulus ATCC 29099</name>
    <dbReference type="NCBI Taxonomy" id="1256908"/>
    <lineage>
        <taxon>Bacteria</taxon>
        <taxon>Bacillati</taxon>
        <taxon>Bacillota</taxon>
        <taxon>Clostridia</taxon>
        <taxon>Eubacteriales</taxon>
        <taxon>Eubacteriaceae</taxon>
        <taxon>Eubacterium</taxon>
    </lineage>
</organism>
<gene>
    <name evidence="1" type="ORF">HMPREF0373_02720</name>
</gene>
<name>U2QVC1_EUBRA</name>
<dbReference type="HOGENOM" id="CLU_3309971_0_0_9"/>
<dbReference type="Proteomes" id="UP000016608">
    <property type="component" value="Unassembled WGS sequence"/>
</dbReference>
<proteinExistence type="predicted"/>
<reference evidence="1 2" key="1">
    <citation type="submission" date="2013-06" db="EMBL/GenBank/DDBJ databases">
        <authorList>
            <person name="Weinstock G."/>
            <person name="Sodergren E."/>
            <person name="Lobos E.A."/>
            <person name="Fulton L."/>
            <person name="Fulton R."/>
            <person name="Courtney L."/>
            <person name="Fronick C."/>
            <person name="O'Laughlin M."/>
            <person name="Godfrey J."/>
            <person name="Wilson R.M."/>
            <person name="Miner T."/>
            <person name="Farmer C."/>
            <person name="Delehaunty K."/>
            <person name="Cordes M."/>
            <person name="Minx P."/>
            <person name="Tomlinson C."/>
            <person name="Chen J."/>
            <person name="Wollam A."/>
            <person name="Pepin K.H."/>
            <person name="Bhonagiri V."/>
            <person name="Zhang X."/>
            <person name="Warren W."/>
            <person name="Mitreva M."/>
            <person name="Mardis E.R."/>
            <person name="Wilson R.K."/>
        </authorList>
    </citation>
    <scope>NUCLEOTIDE SEQUENCE [LARGE SCALE GENOMIC DNA]</scope>
    <source>
        <strain evidence="1 2">ATCC 29099</strain>
    </source>
</reference>
<evidence type="ECO:0000313" key="2">
    <source>
        <dbReference type="Proteomes" id="UP000016608"/>
    </source>
</evidence>
<evidence type="ECO:0000313" key="1">
    <source>
        <dbReference type="EMBL" id="ERK42692.1"/>
    </source>
</evidence>
<dbReference type="AlphaFoldDB" id="U2QVC1"/>
<comment type="caution">
    <text evidence="1">The sequence shown here is derived from an EMBL/GenBank/DDBJ whole genome shotgun (WGS) entry which is preliminary data.</text>
</comment>
<protein>
    <submittedName>
        <fullName evidence="1">Uncharacterized protein</fullName>
    </submittedName>
</protein>
<accession>U2QVC1</accession>
<keyword evidence="2" id="KW-1185">Reference proteome</keyword>
<sequence length="39" mass="4702">MKGSVGIERRRILLVKNMKYIHSLVKKHEVHPFDEMFHP</sequence>